<sequence length="755" mass="84876">MARGNRRNGSRRGLGTTGSSGSSRGRNNKNRGRGGSSSTSRRAANGGKRAGAGKFNAPELMDLDFGAIDDVNMGTGSMRSLSKRPGRNTMMQEAFLTSKHTDRFVGEPLRKRPIEFIKAKEVYDPRAILEKVINKDEANDADEATDITVSLRETTIAEQNEDNVNLDHDENEKENEKEDVEDQKPVEKDEESKDNLEGLREAIENDEKVKSAKIDDETLEQPTIEMEDSDNEDDSQSDSEGFFIDTSAQPTNSPPAYVPPNDIGPNIDYDPVLTIGNVQLHTSGAGNDITASVRSSTHHDELDLLDEFSDSESDEDAYADYIRQLNEQDLSDEQDLSEELSLSDSENESASTDANVSSTNSPQIVEYGFLPEDYEFDVSQISVTNVRFGIKNQFYSRCLELTGSVDDYMWVDEDDLIDFVTLKGVKEHRLESFLSYITNGMINKTENDEEEEQEVYVSSDSESDREIYGGTAPEIEEDDDGIADLVAFSKSLTKFRDTIDTSAVGTTGKGSRKQLDLERFAQYELDDDIIDSLQQQYKIRRESKKSKKQQHQDELMEEGLNKYNLLLKYPYTLHIKDIKDEFESFLHNPARDDLSFPPLDPHGNKTLTKMAKCYNCKSATQGKGIRRYIRVSKYKRTFKYLPDYGHINAILRQRPVFNRVDQKRPKEEYIATDGNATKDRIRQRNKSGHNAYIPEGHIVGGMAPEIDHTNVGRQLLEKLGWVKGEGLGAHGNKGISEPLVATVKKSKTGLGQTRY</sequence>
<comment type="caution">
    <text evidence="1">The sequence shown here is derived from an EMBL/GenBank/DDBJ whole genome shotgun (WGS) entry which is preliminary data.</text>
</comment>
<organism evidence="1 2">
    <name type="scientific">Naganishia cerealis</name>
    <dbReference type="NCBI Taxonomy" id="610337"/>
    <lineage>
        <taxon>Eukaryota</taxon>
        <taxon>Fungi</taxon>
        <taxon>Dikarya</taxon>
        <taxon>Basidiomycota</taxon>
        <taxon>Agaricomycotina</taxon>
        <taxon>Tremellomycetes</taxon>
        <taxon>Filobasidiales</taxon>
        <taxon>Filobasidiaceae</taxon>
        <taxon>Naganishia</taxon>
    </lineage>
</organism>
<evidence type="ECO:0000313" key="1">
    <source>
        <dbReference type="EMBL" id="KAJ9103464.1"/>
    </source>
</evidence>
<dbReference type="EMBL" id="JASBWR010000046">
    <property type="protein sequence ID" value="KAJ9103464.1"/>
    <property type="molecule type" value="Genomic_DNA"/>
</dbReference>
<accession>A0ACC2VVH8</accession>
<keyword evidence="2" id="KW-1185">Reference proteome</keyword>
<name>A0ACC2VVH8_9TREE</name>
<protein>
    <submittedName>
        <fullName evidence="1">Squalene synthetase-like protein</fullName>
    </submittedName>
</protein>
<evidence type="ECO:0000313" key="2">
    <source>
        <dbReference type="Proteomes" id="UP001241377"/>
    </source>
</evidence>
<dbReference type="Proteomes" id="UP001241377">
    <property type="component" value="Unassembled WGS sequence"/>
</dbReference>
<proteinExistence type="predicted"/>
<reference evidence="1" key="1">
    <citation type="submission" date="2023-04" db="EMBL/GenBank/DDBJ databases">
        <title>Draft Genome sequencing of Naganishia species isolated from polar environments using Oxford Nanopore Technology.</title>
        <authorList>
            <person name="Leo P."/>
            <person name="Venkateswaran K."/>
        </authorList>
    </citation>
    <scope>NUCLEOTIDE SEQUENCE</scope>
    <source>
        <strain evidence="1">MNA-CCFEE 5261</strain>
    </source>
</reference>
<gene>
    <name evidence="1" type="primary">SQS1</name>
    <name evidence="1" type="ORF">QFC19_004415</name>
</gene>